<feature type="region of interest" description="Disordered" evidence="1">
    <location>
        <begin position="1"/>
        <end position="41"/>
    </location>
</feature>
<name>A0AAN8IVZ6_TRICO</name>
<comment type="caution">
    <text evidence="2">The sequence shown here is derived from an EMBL/GenBank/DDBJ whole genome shotgun (WGS) entry which is preliminary data.</text>
</comment>
<protein>
    <submittedName>
        <fullName evidence="2">Uncharacterized protein</fullName>
    </submittedName>
</protein>
<feature type="compositionally biased region" description="Polar residues" evidence="1">
    <location>
        <begin position="18"/>
        <end position="37"/>
    </location>
</feature>
<dbReference type="AlphaFoldDB" id="A0AAN8IVZ6"/>
<evidence type="ECO:0000313" key="2">
    <source>
        <dbReference type="EMBL" id="KAK5983492.1"/>
    </source>
</evidence>
<dbReference type="Proteomes" id="UP001331761">
    <property type="component" value="Unassembled WGS sequence"/>
</dbReference>
<dbReference type="EMBL" id="WIXE01003920">
    <property type="protein sequence ID" value="KAK5983492.1"/>
    <property type="molecule type" value="Genomic_DNA"/>
</dbReference>
<accession>A0AAN8IVZ6</accession>
<evidence type="ECO:0000313" key="3">
    <source>
        <dbReference type="Proteomes" id="UP001331761"/>
    </source>
</evidence>
<proteinExistence type="predicted"/>
<evidence type="ECO:0000256" key="1">
    <source>
        <dbReference type="SAM" id="MobiDB-lite"/>
    </source>
</evidence>
<keyword evidence="3" id="KW-1185">Reference proteome</keyword>
<organism evidence="2 3">
    <name type="scientific">Trichostrongylus colubriformis</name>
    <name type="common">Black scour worm</name>
    <dbReference type="NCBI Taxonomy" id="6319"/>
    <lineage>
        <taxon>Eukaryota</taxon>
        <taxon>Metazoa</taxon>
        <taxon>Ecdysozoa</taxon>
        <taxon>Nematoda</taxon>
        <taxon>Chromadorea</taxon>
        <taxon>Rhabditida</taxon>
        <taxon>Rhabditina</taxon>
        <taxon>Rhabditomorpha</taxon>
        <taxon>Strongyloidea</taxon>
        <taxon>Trichostrongylidae</taxon>
        <taxon>Trichostrongylus</taxon>
    </lineage>
</organism>
<reference evidence="2 3" key="1">
    <citation type="submission" date="2019-10" db="EMBL/GenBank/DDBJ databases">
        <title>Assembly and Annotation for the nematode Trichostrongylus colubriformis.</title>
        <authorList>
            <person name="Martin J."/>
        </authorList>
    </citation>
    <scope>NUCLEOTIDE SEQUENCE [LARGE SCALE GENOMIC DNA]</scope>
    <source>
        <strain evidence="2">G859</strain>
        <tissue evidence="2">Whole worm</tissue>
    </source>
</reference>
<gene>
    <name evidence="2" type="ORF">GCK32_011923</name>
</gene>
<sequence>MSSDVKVKCAGPPADVTSIPQLSSEAHPSMGVNSNGGESEAGYRARMNRLRLMKWKAKLARKFRRRLAL</sequence>